<dbReference type="RefSeq" id="WP_141379657.1">
    <property type="nucleotide sequence ID" value="NZ_BJNA01000008.1"/>
</dbReference>
<dbReference type="EMBL" id="VFPS01000001">
    <property type="protein sequence ID" value="TQN00439.1"/>
    <property type="molecule type" value="Genomic_DNA"/>
</dbReference>
<protein>
    <submittedName>
        <fullName evidence="1">Uncharacterized protein</fullName>
    </submittedName>
</protein>
<comment type="caution">
    <text evidence="1">The sequence shown here is derived from an EMBL/GenBank/DDBJ whole genome shotgun (WGS) entry which is preliminary data.</text>
</comment>
<proteinExistence type="predicted"/>
<dbReference type="Proteomes" id="UP000319804">
    <property type="component" value="Unassembled WGS sequence"/>
</dbReference>
<gene>
    <name evidence="1" type="ORF">FHX68_0533</name>
</gene>
<keyword evidence="2" id="KW-1185">Reference proteome</keyword>
<evidence type="ECO:0000313" key="1">
    <source>
        <dbReference type="EMBL" id="TQN00439.1"/>
    </source>
</evidence>
<accession>A0A4Y3ULL9</accession>
<dbReference type="AlphaFoldDB" id="A0A4Y3ULL9"/>
<dbReference type="OrthoDB" id="59973at33882"/>
<evidence type="ECO:0000313" key="2">
    <source>
        <dbReference type="Proteomes" id="UP000319804"/>
    </source>
</evidence>
<organism evidence="1 2">
    <name type="scientific">Microbacterium lacticum</name>
    <dbReference type="NCBI Taxonomy" id="33885"/>
    <lineage>
        <taxon>Bacteria</taxon>
        <taxon>Bacillati</taxon>
        <taxon>Actinomycetota</taxon>
        <taxon>Actinomycetes</taxon>
        <taxon>Micrococcales</taxon>
        <taxon>Microbacteriaceae</taxon>
        <taxon>Microbacterium</taxon>
    </lineage>
</organism>
<sequence length="124" mass="13871">MSVRSWLKETLTVPAGWEWISEQRVPDVIGKITVITKHSRIEPLEEGSVGQLRHTVVLSVFSPLQTIATAEDSLDDSVTVLLTEIDAHDQIRFESAEKVISPNQNYFGWDISLSVITNPEPEEA</sequence>
<reference evidence="1 2" key="1">
    <citation type="submission" date="2019-06" db="EMBL/GenBank/DDBJ databases">
        <title>Sequencing the genomes of 1000 actinobacteria strains.</title>
        <authorList>
            <person name="Klenk H.-P."/>
        </authorList>
    </citation>
    <scope>NUCLEOTIDE SEQUENCE [LARGE SCALE GENOMIC DNA]</scope>
    <source>
        <strain evidence="1 2">DSM 20427</strain>
    </source>
</reference>
<name>A0A4Y3ULL9_9MICO</name>